<accession>A0A5C6E662</accession>
<dbReference type="RefSeq" id="WP_146599493.1">
    <property type="nucleotide sequence ID" value="NZ_SJPY01000003.1"/>
</dbReference>
<keyword evidence="2" id="KW-1185">Reference proteome</keyword>
<reference evidence="1 2" key="1">
    <citation type="submission" date="2019-02" db="EMBL/GenBank/DDBJ databases">
        <title>Deep-cultivation of Planctomycetes and their phenomic and genomic characterization uncovers novel biology.</title>
        <authorList>
            <person name="Wiegand S."/>
            <person name="Jogler M."/>
            <person name="Boedeker C."/>
            <person name="Pinto D."/>
            <person name="Vollmers J."/>
            <person name="Rivas-Marin E."/>
            <person name="Kohn T."/>
            <person name="Peeters S.H."/>
            <person name="Heuer A."/>
            <person name="Rast P."/>
            <person name="Oberbeckmann S."/>
            <person name="Bunk B."/>
            <person name="Jeske O."/>
            <person name="Meyerdierks A."/>
            <person name="Storesund J.E."/>
            <person name="Kallscheuer N."/>
            <person name="Luecker S."/>
            <person name="Lage O.M."/>
            <person name="Pohl T."/>
            <person name="Merkel B.J."/>
            <person name="Hornburger P."/>
            <person name="Mueller R.-W."/>
            <person name="Bruemmer F."/>
            <person name="Labrenz M."/>
            <person name="Spormann A.M."/>
            <person name="Op Den Camp H."/>
            <person name="Overmann J."/>
            <person name="Amann R."/>
            <person name="Jetten M.S.M."/>
            <person name="Mascher T."/>
            <person name="Medema M.H."/>
            <person name="Devos D.P."/>
            <person name="Kaster A.-K."/>
            <person name="Ovreas L."/>
            <person name="Rohde M."/>
            <person name="Galperin M.Y."/>
            <person name="Jogler C."/>
        </authorList>
    </citation>
    <scope>NUCLEOTIDE SEQUENCE [LARGE SCALE GENOMIC DNA]</scope>
    <source>
        <strain evidence="1 2">Q31b</strain>
    </source>
</reference>
<dbReference type="OrthoDB" id="290892at2"/>
<evidence type="ECO:0000313" key="1">
    <source>
        <dbReference type="EMBL" id="TWU42986.1"/>
    </source>
</evidence>
<comment type="caution">
    <text evidence="1">The sequence shown here is derived from an EMBL/GenBank/DDBJ whole genome shotgun (WGS) entry which is preliminary data.</text>
</comment>
<evidence type="ECO:0000313" key="2">
    <source>
        <dbReference type="Proteomes" id="UP000315471"/>
    </source>
</evidence>
<dbReference type="AlphaFoldDB" id="A0A5C6E662"/>
<dbReference type="Proteomes" id="UP000315471">
    <property type="component" value="Unassembled WGS sequence"/>
</dbReference>
<name>A0A5C6E662_9BACT</name>
<dbReference type="EMBL" id="SJPY01000003">
    <property type="protein sequence ID" value="TWU42986.1"/>
    <property type="molecule type" value="Genomic_DNA"/>
</dbReference>
<proteinExistence type="predicted"/>
<organism evidence="1 2">
    <name type="scientific">Novipirellula aureliae</name>
    <dbReference type="NCBI Taxonomy" id="2527966"/>
    <lineage>
        <taxon>Bacteria</taxon>
        <taxon>Pseudomonadati</taxon>
        <taxon>Planctomycetota</taxon>
        <taxon>Planctomycetia</taxon>
        <taxon>Pirellulales</taxon>
        <taxon>Pirellulaceae</taxon>
        <taxon>Novipirellula</taxon>
    </lineage>
</organism>
<gene>
    <name evidence="1" type="ORF">Q31b_20200</name>
</gene>
<sequence length="311" mass="35401">MHVVHLADLAAIVSQHVPAVTHFAGQLSGASKTDAEEQAVASSVTPYWVSTRSRLELWHQVIARYRRAESQGDRHTMGQWWNRHVSVLEEILVSELLCRIVAAVGHHIDASRGQQNLSPITESVFDCHMEVRSRVHHLMLFGRGSSVRDAVRLNRLRQGVEHWTDAILGRMMPQCRSAVRYAIDADRAIAFAEESDDFGWSVLQTTAAQKTTYWLFNLAMHDMLTRRTSPTPALPRANRRVADSVMGMFPVELFDSFGVAKSLRLRQIESNAVDQETQPVRDPIEVKHHHFPKLRTDHAHPIRSQRRYLSD</sequence>
<protein>
    <submittedName>
        <fullName evidence="1">Uncharacterized protein</fullName>
    </submittedName>
</protein>